<proteinExistence type="predicted"/>
<gene>
    <name evidence="1" type="ORF">IWX46DRAFT_317083</name>
</gene>
<sequence length="202" mass="23221">MVPKAPVLGHSRLGGPVIMHDAGTRYFGGTRMYRQLRCCRHIFFLFGMHIQPFMMASASTTILQLVSFSQCVSSALFSDAVLFLKFWIMASLPQVQIQTSAELCCSRLRTQGPRGTRMQKGRWIREVFQGNWYESNRTRKTRSGRDEEQKCVEEKIRLAFDSPGHLRKLRLCDYRSDLWQCHASPLSLIPQSRTPTRGSFLV</sequence>
<organism evidence="1 2">
    <name type="scientific">Phyllosticta citricarpa</name>
    <dbReference type="NCBI Taxonomy" id="55181"/>
    <lineage>
        <taxon>Eukaryota</taxon>
        <taxon>Fungi</taxon>
        <taxon>Dikarya</taxon>
        <taxon>Ascomycota</taxon>
        <taxon>Pezizomycotina</taxon>
        <taxon>Dothideomycetes</taxon>
        <taxon>Dothideomycetes incertae sedis</taxon>
        <taxon>Botryosphaeriales</taxon>
        <taxon>Phyllostictaceae</taxon>
        <taxon>Phyllosticta</taxon>
    </lineage>
</organism>
<dbReference type="Proteomes" id="UP001365128">
    <property type="component" value="Unassembled WGS sequence"/>
</dbReference>
<comment type="caution">
    <text evidence="1">The sequence shown here is derived from an EMBL/GenBank/DDBJ whole genome shotgun (WGS) entry which is preliminary data.</text>
</comment>
<accession>A0ABR1LGY7</accession>
<name>A0ABR1LGY7_9PEZI</name>
<dbReference type="EMBL" id="JBBPDW010000043">
    <property type="protein sequence ID" value="KAK7534492.1"/>
    <property type="molecule type" value="Genomic_DNA"/>
</dbReference>
<evidence type="ECO:0000313" key="1">
    <source>
        <dbReference type="EMBL" id="KAK7534492.1"/>
    </source>
</evidence>
<evidence type="ECO:0000313" key="2">
    <source>
        <dbReference type="Proteomes" id="UP001365128"/>
    </source>
</evidence>
<reference evidence="1 2" key="1">
    <citation type="submission" date="2024-04" db="EMBL/GenBank/DDBJ databases">
        <title>Phyllosticta paracitricarpa is synonymous to the EU quarantine fungus P. citricarpa based on phylogenomic analyses.</title>
        <authorList>
            <consortium name="Lawrence Berkeley National Laboratory"/>
            <person name="Van Ingen-Buijs V.A."/>
            <person name="Van Westerhoven A.C."/>
            <person name="Haridas S."/>
            <person name="Skiadas P."/>
            <person name="Martin F."/>
            <person name="Groenewald J.Z."/>
            <person name="Crous P.W."/>
            <person name="Seidl M.F."/>
        </authorList>
    </citation>
    <scope>NUCLEOTIDE SEQUENCE [LARGE SCALE GENOMIC DNA]</scope>
    <source>
        <strain evidence="1 2">CBS 122670</strain>
    </source>
</reference>
<protein>
    <submittedName>
        <fullName evidence="1">Uncharacterized protein</fullName>
    </submittedName>
</protein>
<keyword evidence="2" id="KW-1185">Reference proteome</keyword>